<evidence type="ECO:0000256" key="4">
    <source>
        <dbReference type="ARBA" id="ARBA00022741"/>
    </source>
</evidence>
<sequence length="568" mass="62627">MPSPINLGTILQNRYHIIRLLGQGGFGRTYLAEDQGRFNELCAIKELVILEPDSYEGKKAQELFDREASILYQIDHPQIPKFREKFAQDQRLFLVQDFVGGKTYHTILNERRTQGQSFTQAEVLYLLQSLLPILEYIHKAKIIHRDISPDNLILRSTDQKPVLIDFGVVKEVATRLSNSSTHQATTVGKLGYSPIEQVQTGKAYPNSDLYALAVTAIVLLTGKEPADLFDETTFVWKWQHWVQVSPKFAQVLNRMLSRMPGDRYKTAKEVLLDLTNLEVSSPLNPGDPNLSYLPTVAISHPSPTPTNSPEPVISPHTNSSILDNTLAMVAIGGFIVILAGFSSWSLVNYLRGQRLSPPTTPQNFDSPVIPRSTPNSTFTPTPSKTEPRNLAWDSSNNANEEGIIKFGEVIEYSFRGSPGQKLTIAVNEESGVLLTILTADGQPLSTDAQQVTSYERVLTSKGRLTIQLTLSTTVSESNYSLSVALENPIKRAPIPPRNTIPPRTTIPTPLETIIPTPTPTPIPTETPVPTLTPAPLEDPIPTPTTTPIPTPIPTEEPTIVPTISEDGV</sequence>
<dbReference type="Gene3D" id="1.10.510.10">
    <property type="entry name" value="Transferase(Phosphotransferase) domain 1"/>
    <property type="match status" value="1"/>
</dbReference>
<reference evidence="13 14" key="1">
    <citation type="submission" date="2016-05" db="EMBL/GenBank/DDBJ databases">
        <title>First complete genome of the cyanobacterium Cylindrospermopsis raciborskii CS505, containing a circular chromosome and a single extrachromosomal element.</title>
        <authorList>
            <person name="Fuentes J."/>
            <person name="Tamames J."/>
            <person name="Allen E."/>
            <person name="Plominski A."/>
            <person name="Vasquez M."/>
        </authorList>
    </citation>
    <scope>NUCLEOTIDE SEQUENCE [LARGE SCALE GENOMIC DNA]</scope>
    <source>
        <strain evidence="13 14">CS505</strain>
    </source>
</reference>
<feature type="region of interest" description="Disordered" evidence="10">
    <location>
        <begin position="494"/>
        <end position="568"/>
    </location>
</feature>
<keyword evidence="6 9" id="KW-0067">ATP-binding</keyword>
<evidence type="ECO:0000256" key="3">
    <source>
        <dbReference type="ARBA" id="ARBA00022679"/>
    </source>
</evidence>
<dbReference type="InterPro" id="IPR017441">
    <property type="entry name" value="Protein_kinase_ATP_BS"/>
</dbReference>
<name>A0A853MFL1_9CYAN</name>
<comment type="caution">
    <text evidence="13">The sequence shown here is derived from an EMBL/GenBank/DDBJ whole genome shotgun (WGS) entry which is preliminary data.</text>
</comment>
<dbReference type="PROSITE" id="PS00107">
    <property type="entry name" value="PROTEIN_KINASE_ATP"/>
    <property type="match status" value="1"/>
</dbReference>
<dbReference type="RefSeq" id="WP_040010117.1">
    <property type="nucleotide sequence ID" value="NZ_ACYA01000074.1"/>
</dbReference>
<dbReference type="InterPro" id="IPR008266">
    <property type="entry name" value="Tyr_kinase_AS"/>
</dbReference>
<evidence type="ECO:0000256" key="1">
    <source>
        <dbReference type="ARBA" id="ARBA00012513"/>
    </source>
</evidence>
<dbReference type="InterPro" id="IPR011009">
    <property type="entry name" value="Kinase-like_dom_sf"/>
</dbReference>
<keyword evidence="2 13" id="KW-0723">Serine/threonine-protein kinase</keyword>
<evidence type="ECO:0000256" key="9">
    <source>
        <dbReference type="PROSITE-ProRule" id="PRU10141"/>
    </source>
</evidence>
<dbReference type="GO" id="GO:0004674">
    <property type="term" value="F:protein serine/threonine kinase activity"/>
    <property type="evidence" value="ECO:0007669"/>
    <property type="project" value="UniProtKB-KW"/>
</dbReference>
<dbReference type="PROSITE" id="PS00109">
    <property type="entry name" value="PROTEIN_KINASE_TYR"/>
    <property type="match status" value="1"/>
</dbReference>
<evidence type="ECO:0000256" key="11">
    <source>
        <dbReference type="SAM" id="Phobius"/>
    </source>
</evidence>
<gene>
    <name evidence="13" type="ORF">A9P98_07920</name>
</gene>
<dbReference type="PANTHER" id="PTHR24363">
    <property type="entry name" value="SERINE/THREONINE PROTEIN KINASE"/>
    <property type="match status" value="1"/>
</dbReference>
<organism evidence="13 14">
    <name type="scientific">Cylindrospermopsis raciborskii CS-505</name>
    <dbReference type="NCBI Taxonomy" id="533240"/>
    <lineage>
        <taxon>Bacteria</taxon>
        <taxon>Bacillati</taxon>
        <taxon>Cyanobacteriota</taxon>
        <taxon>Cyanophyceae</taxon>
        <taxon>Nostocales</taxon>
        <taxon>Aphanizomenonaceae</taxon>
        <taxon>Cylindrospermopsis</taxon>
    </lineage>
</organism>
<evidence type="ECO:0000313" key="14">
    <source>
        <dbReference type="Proteomes" id="UP000093903"/>
    </source>
</evidence>
<dbReference type="EMBL" id="LYXA01000001">
    <property type="protein sequence ID" value="OBU76254.1"/>
    <property type="molecule type" value="Genomic_DNA"/>
</dbReference>
<dbReference type="AlphaFoldDB" id="A0A853MFL1"/>
<comment type="catalytic activity">
    <reaction evidence="8">
        <text>L-seryl-[protein] + ATP = O-phospho-L-seryl-[protein] + ADP + H(+)</text>
        <dbReference type="Rhea" id="RHEA:17989"/>
        <dbReference type="Rhea" id="RHEA-COMP:9863"/>
        <dbReference type="Rhea" id="RHEA-COMP:11604"/>
        <dbReference type="ChEBI" id="CHEBI:15378"/>
        <dbReference type="ChEBI" id="CHEBI:29999"/>
        <dbReference type="ChEBI" id="CHEBI:30616"/>
        <dbReference type="ChEBI" id="CHEBI:83421"/>
        <dbReference type="ChEBI" id="CHEBI:456216"/>
        <dbReference type="EC" id="2.7.11.1"/>
    </reaction>
</comment>
<dbReference type="Gene3D" id="2.60.120.380">
    <property type="match status" value="1"/>
</dbReference>
<evidence type="ECO:0000256" key="5">
    <source>
        <dbReference type="ARBA" id="ARBA00022777"/>
    </source>
</evidence>
<dbReference type="SUPFAM" id="SSF56112">
    <property type="entry name" value="Protein kinase-like (PK-like)"/>
    <property type="match status" value="1"/>
</dbReference>
<proteinExistence type="predicted"/>
<keyword evidence="11" id="KW-0812">Transmembrane</keyword>
<accession>A0A853MFL1</accession>
<feature type="compositionally biased region" description="Low complexity" evidence="10">
    <location>
        <begin position="555"/>
        <end position="568"/>
    </location>
</feature>
<evidence type="ECO:0000256" key="10">
    <source>
        <dbReference type="SAM" id="MobiDB-lite"/>
    </source>
</evidence>
<feature type="compositionally biased region" description="Low complexity" evidence="10">
    <location>
        <begin position="372"/>
        <end position="384"/>
    </location>
</feature>
<keyword evidence="3" id="KW-0808">Transferase</keyword>
<evidence type="ECO:0000256" key="8">
    <source>
        <dbReference type="ARBA" id="ARBA00048679"/>
    </source>
</evidence>
<protein>
    <recommendedName>
        <fullName evidence="1">non-specific serine/threonine protein kinase</fullName>
        <ecNumber evidence="1">2.7.11.1</ecNumber>
    </recommendedName>
</protein>
<evidence type="ECO:0000256" key="6">
    <source>
        <dbReference type="ARBA" id="ARBA00022840"/>
    </source>
</evidence>
<dbReference type="CDD" id="cd14014">
    <property type="entry name" value="STKc_PknB_like"/>
    <property type="match status" value="1"/>
</dbReference>
<dbReference type="GO" id="GO:0005524">
    <property type="term" value="F:ATP binding"/>
    <property type="evidence" value="ECO:0007669"/>
    <property type="project" value="UniProtKB-UniRule"/>
</dbReference>
<evidence type="ECO:0000256" key="7">
    <source>
        <dbReference type="ARBA" id="ARBA00047899"/>
    </source>
</evidence>
<dbReference type="PANTHER" id="PTHR24363:SF0">
    <property type="entry name" value="SERINE_THREONINE KINASE LIKE DOMAIN CONTAINING 1"/>
    <property type="match status" value="1"/>
</dbReference>
<dbReference type="EC" id="2.7.11.1" evidence="1"/>
<dbReference type="InterPro" id="IPR000719">
    <property type="entry name" value="Prot_kinase_dom"/>
</dbReference>
<comment type="catalytic activity">
    <reaction evidence="7">
        <text>L-threonyl-[protein] + ATP = O-phospho-L-threonyl-[protein] + ADP + H(+)</text>
        <dbReference type="Rhea" id="RHEA:46608"/>
        <dbReference type="Rhea" id="RHEA-COMP:11060"/>
        <dbReference type="Rhea" id="RHEA-COMP:11605"/>
        <dbReference type="ChEBI" id="CHEBI:15378"/>
        <dbReference type="ChEBI" id="CHEBI:30013"/>
        <dbReference type="ChEBI" id="CHEBI:30616"/>
        <dbReference type="ChEBI" id="CHEBI:61977"/>
        <dbReference type="ChEBI" id="CHEBI:456216"/>
        <dbReference type="EC" id="2.7.11.1"/>
    </reaction>
</comment>
<feature type="binding site" evidence="9">
    <location>
        <position position="45"/>
    </location>
    <ligand>
        <name>ATP</name>
        <dbReference type="ChEBI" id="CHEBI:30616"/>
    </ligand>
</feature>
<feature type="transmembrane region" description="Helical" evidence="11">
    <location>
        <begin position="326"/>
        <end position="347"/>
    </location>
</feature>
<dbReference type="Pfam" id="PF00069">
    <property type="entry name" value="Pkinase"/>
    <property type="match status" value="1"/>
</dbReference>
<feature type="compositionally biased region" description="Low complexity" evidence="10">
    <location>
        <begin position="500"/>
        <end position="515"/>
    </location>
</feature>
<dbReference type="Gene3D" id="3.30.200.20">
    <property type="entry name" value="Phosphorylase Kinase, domain 1"/>
    <property type="match status" value="1"/>
</dbReference>
<evidence type="ECO:0000313" key="13">
    <source>
        <dbReference type="EMBL" id="OBU76254.1"/>
    </source>
</evidence>
<keyword evidence="11" id="KW-1133">Transmembrane helix</keyword>
<feature type="region of interest" description="Disordered" evidence="10">
    <location>
        <begin position="357"/>
        <end position="394"/>
    </location>
</feature>
<evidence type="ECO:0000256" key="2">
    <source>
        <dbReference type="ARBA" id="ARBA00022527"/>
    </source>
</evidence>
<keyword evidence="4 9" id="KW-0547">Nucleotide-binding</keyword>
<evidence type="ECO:0000259" key="12">
    <source>
        <dbReference type="PROSITE" id="PS50011"/>
    </source>
</evidence>
<dbReference type="Proteomes" id="UP000093903">
    <property type="component" value="Unassembled WGS sequence"/>
</dbReference>
<dbReference type="PROSITE" id="PS50011">
    <property type="entry name" value="PROTEIN_KINASE_DOM"/>
    <property type="match status" value="1"/>
</dbReference>
<feature type="compositionally biased region" description="Pro residues" evidence="10">
    <location>
        <begin position="516"/>
        <end position="554"/>
    </location>
</feature>
<feature type="domain" description="Protein kinase" evidence="12">
    <location>
        <begin position="15"/>
        <end position="277"/>
    </location>
</feature>
<keyword evidence="11" id="KW-0472">Membrane</keyword>
<keyword evidence="5 13" id="KW-0418">Kinase</keyword>